<dbReference type="Gene3D" id="2.60.120.480">
    <property type="entry name" value="Ureidoglycolate hydrolase"/>
    <property type="match status" value="1"/>
</dbReference>
<comment type="cofactor">
    <cofactor evidence="5">
        <name>Ni(2+)</name>
        <dbReference type="ChEBI" id="CHEBI:49786"/>
    </cofactor>
</comment>
<dbReference type="CDD" id="cd20298">
    <property type="entry name" value="cupin_UAH"/>
    <property type="match status" value="1"/>
</dbReference>
<evidence type="ECO:0000256" key="3">
    <source>
        <dbReference type="ARBA" id="ARBA00023239"/>
    </source>
</evidence>
<dbReference type="GO" id="GO:0004848">
    <property type="term" value="F:ureidoglycolate hydrolase activity"/>
    <property type="evidence" value="ECO:0007669"/>
    <property type="project" value="InterPro"/>
</dbReference>
<evidence type="ECO:0000313" key="7">
    <source>
        <dbReference type="Proteomes" id="UP000006786"/>
    </source>
</evidence>
<dbReference type="InterPro" id="IPR047233">
    <property type="entry name" value="UAH_cupin"/>
</dbReference>
<dbReference type="AlphaFoldDB" id="K2MLY1"/>
<keyword evidence="2 5" id="KW-0659">Purine metabolism</keyword>
<protein>
    <recommendedName>
        <fullName evidence="5">Ureidoglycolate lyase</fullName>
        <ecNumber evidence="5">4.3.2.3</ecNumber>
    </recommendedName>
    <alternativeName>
        <fullName evidence="5">Ureidoglycolatase</fullName>
    </alternativeName>
</protein>
<sequence>MTVIAALPLTRKAFAPFGDVIEAEGAQSFLINNGNCRRFHDLAQVEATGDNARVLISLFRAKPYPAPVTVGMVERHPLGSQAFIPLSPAPFLVIVCPDQDGSPGTPRAFLTKPGQGVNYARGTWHGVLTPLGMEQDFAVVDRGGDGDNIEEFFFPAPYRITLPEPS</sequence>
<dbReference type="UniPathway" id="UPA00395"/>
<evidence type="ECO:0000256" key="5">
    <source>
        <dbReference type="HAMAP-Rule" id="MF_00616"/>
    </source>
</evidence>
<dbReference type="InterPro" id="IPR007247">
    <property type="entry name" value="Ureidogly_lyase"/>
</dbReference>
<evidence type="ECO:0000256" key="4">
    <source>
        <dbReference type="ARBA" id="ARBA00047684"/>
    </source>
</evidence>
<dbReference type="OrthoDB" id="9804602at2"/>
<keyword evidence="6" id="KW-0378">Hydrolase</keyword>
<dbReference type="PANTHER" id="PTHR21221:SF1">
    <property type="entry name" value="UREIDOGLYCOLATE LYASE"/>
    <property type="match status" value="1"/>
</dbReference>
<comment type="similarity">
    <text evidence="5">Belongs to the ureidoglycolate lyase family.</text>
</comment>
<dbReference type="GO" id="GO:0006145">
    <property type="term" value="P:purine nucleobase catabolic process"/>
    <property type="evidence" value="ECO:0007669"/>
    <property type="project" value="UniProtKB-UniRule"/>
</dbReference>
<dbReference type="InterPro" id="IPR011051">
    <property type="entry name" value="RmlC_Cupin_sf"/>
</dbReference>
<dbReference type="PANTHER" id="PTHR21221">
    <property type="entry name" value="UREIDOGLYCOLATE HYDROLASE"/>
    <property type="match status" value="1"/>
</dbReference>
<keyword evidence="3 5" id="KW-0456">Lyase</keyword>
<dbReference type="GO" id="GO:0050385">
    <property type="term" value="F:ureidoglycolate lyase activity"/>
    <property type="evidence" value="ECO:0007669"/>
    <property type="project" value="UniProtKB-UniRule"/>
</dbReference>
<comment type="subunit">
    <text evidence="1 5">Homodimer.</text>
</comment>
<dbReference type="EMBL" id="AMRM01000015">
    <property type="protein sequence ID" value="EKF18232.1"/>
    <property type="molecule type" value="Genomic_DNA"/>
</dbReference>
<dbReference type="GO" id="GO:0000256">
    <property type="term" value="P:allantoin catabolic process"/>
    <property type="evidence" value="ECO:0007669"/>
    <property type="project" value="UniProtKB-UniRule"/>
</dbReference>
<dbReference type="SUPFAM" id="SSF51182">
    <property type="entry name" value="RmlC-like cupins"/>
    <property type="match status" value="1"/>
</dbReference>
<gene>
    <name evidence="5" type="primary">allA</name>
    <name evidence="6" type="ORF">NA2_13812</name>
</gene>
<keyword evidence="7" id="KW-1185">Reference proteome</keyword>
<evidence type="ECO:0000313" key="6">
    <source>
        <dbReference type="EMBL" id="EKF18232.1"/>
    </source>
</evidence>
<comment type="catalytic activity">
    <reaction evidence="4 5">
        <text>(S)-ureidoglycolate = urea + glyoxylate</text>
        <dbReference type="Rhea" id="RHEA:11304"/>
        <dbReference type="ChEBI" id="CHEBI:16199"/>
        <dbReference type="ChEBI" id="CHEBI:36655"/>
        <dbReference type="ChEBI" id="CHEBI:57296"/>
        <dbReference type="EC" id="4.3.2.3"/>
    </reaction>
</comment>
<dbReference type="HAMAP" id="MF_00616">
    <property type="entry name" value="Ureidogly_lyase"/>
    <property type="match status" value="1"/>
</dbReference>
<dbReference type="STRING" id="391937.NA2_13812"/>
<dbReference type="RefSeq" id="WP_008597599.1">
    <property type="nucleotide sequence ID" value="NZ_AMRM01000015.1"/>
</dbReference>
<comment type="pathway">
    <text evidence="5">Nitrogen metabolism; (S)-allantoin degradation.</text>
</comment>
<dbReference type="Proteomes" id="UP000006786">
    <property type="component" value="Unassembled WGS sequence"/>
</dbReference>
<dbReference type="PATRIC" id="fig|391937.3.peg.2834"/>
<dbReference type="eggNOG" id="COG3194">
    <property type="taxonomic scope" value="Bacteria"/>
</dbReference>
<organism evidence="6 7">
    <name type="scientific">Nitratireductor pacificus pht-3B</name>
    <dbReference type="NCBI Taxonomy" id="391937"/>
    <lineage>
        <taxon>Bacteria</taxon>
        <taxon>Pseudomonadati</taxon>
        <taxon>Pseudomonadota</taxon>
        <taxon>Alphaproteobacteria</taxon>
        <taxon>Hyphomicrobiales</taxon>
        <taxon>Phyllobacteriaceae</taxon>
        <taxon>Nitratireductor</taxon>
    </lineage>
</organism>
<evidence type="ECO:0000256" key="2">
    <source>
        <dbReference type="ARBA" id="ARBA00022631"/>
    </source>
</evidence>
<comment type="caution">
    <text evidence="6">The sequence shown here is derived from an EMBL/GenBank/DDBJ whole genome shotgun (WGS) entry which is preliminary data.</text>
</comment>
<name>K2MLY1_9HYPH</name>
<reference evidence="6 7" key="1">
    <citation type="journal article" date="2012" name="J. Bacteriol.">
        <title>Genome Sequence of Nitratireductor pacificus Type Strain pht-3B.</title>
        <authorList>
            <person name="Lai Q."/>
            <person name="Li G."/>
            <person name="Shao Z."/>
        </authorList>
    </citation>
    <scope>NUCLEOTIDE SEQUENCE [LARGE SCALE GENOMIC DNA]</scope>
    <source>
        <strain evidence="7">pht-3B</strain>
    </source>
</reference>
<dbReference type="InterPro" id="IPR023525">
    <property type="entry name" value="Ureidogly_lyase_bac"/>
</dbReference>
<accession>K2MLY1</accession>
<dbReference type="Pfam" id="PF04115">
    <property type="entry name" value="Ureidogly_lyase"/>
    <property type="match status" value="1"/>
</dbReference>
<dbReference type="PIRSF" id="PIRSF017306">
    <property type="entry name" value="Ureidogly_hydro"/>
    <property type="match status" value="1"/>
</dbReference>
<comment type="function">
    <text evidence="5">Catalyzes the catabolism of the allantoin degradation intermediate (S)-ureidoglycolate, generating urea and glyoxylate. Involved in the utilization of allantoin as nitrogen source.</text>
</comment>
<proteinExistence type="inferred from homology"/>
<dbReference type="EC" id="4.3.2.3" evidence="5"/>
<evidence type="ECO:0000256" key="1">
    <source>
        <dbReference type="ARBA" id="ARBA00011738"/>
    </source>
</evidence>
<dbReference type="NCBIfam" id="NF009932">
    <property type="entry name" value="PRK13395.1"/>
    <property type="match status" value="1"/>
</dbReference>
<dbReference type="InterPro" id="IPR024060">
    <property type="entry name" value="Ureidoglycolate_lyase_dom_sf"/>
</dbReference>